<feature type="transmembrane region" description="Helical" evidence="2">
    <location>
        <begin position="995"/>
        <end position="1012"/>
    </location>
</feature>
<feature type="transmembrane region" description="Helical" evidence="2">
    <location>
        <begin position="603"/>
        <end position="624"/>
    </location>
</feature>
<dbReference type="RefSeq" id="WP_192762771.1">
    <property type="nucleotide sequence ID" value="NZ_JADBDZ010000001.1"/>
</dbReference>
<keyword evidence="2" id="KW-1133">Transmembrane helix</keyword>
<feature type="transmembrane region" description="Helical" evidence="2">
    <location>
        <begin position="569"/>
        <end position="591"/>
    </location>
</feature>
<feature type="transmembrane region" description="Helical" evidence="2">
    <location>
        <begin position="407"/>
        <end position="427"/>
    </location>
</feature>
<accession>A0ABR9K1S3</accession>
<dbReference type="EMBL" id="JADBDZ010000001">
    <property type="protein sequence ID" value="MBE1536777.1"/>
    <property type="molecule type" value="Genomic_DNA"/>
</dbReference>
<evidence type="ECO:0000313" key="3">
    <source>
        <dbReference type="EMBL" id="MBE1536777.1"/>
    </source>
</evidence>
<evidence type="ECO:0000313" key="4">
    <source>
        <dbReference type="Proteomes" id="UP000627838"/>
    </source>
</evidence>
<feature type="compositionally biased region" description="Pro residues" evidence="1">
    <location>
        <begin position="873"/>
        <end position="883"/>
    </location>
</feature>
<feature type="transmembrane region" description="Helical" evidence="2">
    <location>
        <begin position="498"/>
        <end position="518"/>
    </location>
</feature>
<evidence type="ECO:0008006" key="5">
    <source>
        <dbReference type="Google" id="ProtNLM"/>
    </source>
</evidence>
<keyword evidence="4" id="KW-1185">Reference proteome</keyword>
<keyword evidence="2" id="KW-0812">Transmembrane</keyword>
<feature type="transmembrane region" description="Helical" evidence="2">
    <location>
        <begin position="739"/>
        <end position="763"/>
    </location>
</feature>
<feature type="region of interest" description="Disordered" evidence="1">
    <location>
        <begin position="861"/>
        <end position="929"/>
    </location>
</feature>
<feature type="transmembrane region" description="Helical" evidence="2">
    <location>
        <begin position="713"/>
        <end position="733"/>
    </location>
</feature>
<feature type="transmembrane region" description="Helical" evidence="2">
    <location>
        <begin position="932"/>
        <end position="951"/>
    </location>
</feature>
<proteinExistence type="predicted"/>
<reference evidence="3 4" key="1">
    <citation type="submission" date="2020-10" db="EMBL/GenBank/DDBJ databases">
        <title>Sequencing the genomes of 1000 actinobacteria strains.</title>
        <authorList>
            <person name="Klenk H.-P."/>
        </authorList>
    </citation>
    <scope>NUCLEOTIDE SEQUENCE [LARGE SCALE GENOMIC DNA]</scope>
    <source>
        <strain evidence="3 4">DSM 46744</strain>
    </source>
</reference>
<dbReference type="SUPFAM" id="SSF52540">
    <property type="entry name" value="P-loop containing nucleoside triphosphate hydrolases"/>
    <property type="match status" value="1"/>
</dbReference>
<dbReference type="InterPro" id="IPR027417">
    <property type="entry name" value="P-loop_NTPase"/>
</dbReference>
<gene>
    <name evidence="3" type="ORF">H4W34_006610</name>
</gene>
<sequence>MDAESRPGDTTHNTFSGNAEIVVQFRDNYGHIVIRSPTRPTPLEQAAHELAEAVYQQWRAEARVWDVGGDRPSMAVRWTPRTRGADHPENIGREMSPEHLTQRKLLTEFLRLPHRRLVVLGGSGTGKTALAIALMLEMLKRRLEHRPHDDGPLPPVPVMFSLVSWDPDREEFDTWLVRRLTEDYQGLPRVEGRHPGRPLWASSRSSLVPILDGLDEMPRERQAAAVRALNRILYDRPLILTCRTGEFDALSPELVLSGAAVIEARPVGVEGAISYLTLGTAPGAERWTPLFDAMRRRPPGPVAEALSTPLMLWLCRTVYAHRLRKPAELADAARFPTREAVENHLLDEFVPTMFSGEIPSGDRRDPPRRWPARSAQRHLRYLAGHLGRRGTTELAWWRLHRAALPRVLALPVLALCGLLIAQAIGGLEDRLPPEETEPWRRGALETSVGWGVTLVLALQTVLFTWSGTYRGGTPRRRATLLRPAAALRSALSSTTPSHATAAVLLLLAICGGLAVSGMKMTQKPLLSVDVIAMPAGVALAAGFAVLFNAPSITEREAVTPESLMRSERVAVLLSVCVTGPVLATGIAVWQWPETGSEGGATLLAAWIGAASLLVLVSPWSRWALANATLAMAGRVPWRLSHFLTAAYRQGLLRRVGGTYQFRNVRLQERLAAGTSPGVSLVLGHTRRRRPPLPDRITPRPGGVVIERRRRRTALGPLIGLLPVIALLTLATAIRTGPTGAGLIATAMWTVLLLSLGGLIAAAAHAMPRRTSRLVVTSDFIECKAGIGRHVRFYWEHIEEIAVRRTGRHGDDTGTYGIHVRLDPRAPRKPATVPSDGDWYTVCDLGTRPELASRTEAEFRKFAGTRWRSTTPSSPSPGGPPPVPADTRARGDHVGPDAPTTGPEQRAPEPEASRDGPARTGPPPATTGAPSTWIRGGVGFLFVAAAAVPVPAGRLVSEDVLGASVWTIIAAVIGYLMSCSLGDARFTGPIAVFMRSLWVIAAVLSTCAALAVSVPPDPIGWAALASFALFGLGALLCADRLANEADPLSPAHRWPTRLAGAAPLASGYVLLPAVVESDGVIVPAGYAIAALAILIGWALATKEREGAEERAPAPEAGPVSGNLLPHFGSAAVPTALEIAWYVLVMLAMAAGGAYAVLVGGAVFSWIVAAVTLFLLLDMCRGLFITLAGLR</sequence>
<feature type="compositionally biased region" description="Basic and acidic residues" evidence="1">
    <location>
        <begin position="905"/>
        <end position="916"/>
    </location>
</feature>
<keyword evidence="2" id="KW-0472">Membrane</keyword>
<feature type="transmembrane region" description="Helical" evidence="2">
    <location>
        <begin position="963"/>
        <end position="983"/>
    </location>
</feature>
<dbReference type="Gene3D" id="3.40.50.300">
    <property type="entry name" value="P-loop containing nucleotide triphosphate hydrolases"/>
    <property type="match status" value="1"/>
</dbReference>
<feature type="transmembrane region" description="Helical" evidence="2">
    <location>
        <begin position="530"/>
        <end position="549"/>
    </location>
</feature>
<protein>
    <recommendedName>
        <fullName evidence="5">NACHT domain-containing protein</fullName>
    </recommendedName>
</protein>
<feature type="transmembrane region" description="Helical" evidence="2">
    <location>
        <begin position="1057"/>
        <end position="1074"/>
    </location>
</feature>
<comment type="caution">
    <text evidence="3">The sequence shown here is derived from an EMBL/GenBank/DDBJ whole genome shotgun (WGS) entry which is preliminary data.</text>
</comment>
<evidence type="ECO:0000256" key="2">
    <source>
        <dbReference type="SAM" id="Phobius"/>
    </source>
</evidence>
<dbReference type="Proteomes" id="UP000627838">
    <property type="component" value="Unassembled WGS sequence"/>
</dbReference>
<feature type="transmembrane region" description="Helical" evidence="2">
    <location>
        <begin position="1162"/>
        <end position="1188"/>
    </location>
</feature>
<feature type="transmembrane region" description="Helical" evidence="2">
    <location>
        <begin position="1080"/>
        <end position="1099"/>
    </location>
</feature>
<organism evidence="3 4">
    <name type="scientific">Actinomadura algeriensis</name>
    <dbReference type="NCBI Taxonomy" id="1679523"/>
    <lineage>
        <taxon>Bacteria</taxon>
        <taxon>Bacillati</taxon>
        <taxon>Actinomycetota</taxon>
        <taxon>Actinomycetes</taxon>
        <taxon>Streptosporangiales</taxon>
        <taxon>Thermomonosporaceae</taxon>
        <taxon>Actinomadura</taxon>
    </lineage>
</organism>
<name>A0ABR9K1S3_9ACTN</name>
<feature type="transmembrane region" description="Helical" evidence="2">
    <location>
        <begin position="1018"/>
        <end position="1037"/>
    </location>
</feature>
<feature type="transmembrane region" description="Helical" evidence="2">
    <location>
        <begin position="447"/>
        <end position="467"/>
    </location>
</feature>
<evidence type="ECO:0000256" key="1">
    <source>
        <dbReference type="SAM" id="MobiDB-lite"/>
    </source>
</evidence>